<sequence>MSLYSLDKLINETRRLAAEFKRSTGTMLPVSGEIAKYDVSTHLKLTLNQENNCGFDAMGRDKREGQRVLIKSRVIGDNVKSGHRIGQFNTNGNWDIIILSLMNNEFEPMEMYQLNREEVIEALSCSNDKRCKRGAISVAKFKIIGELVWCKENGAIELYDYNNSCDAIY</sequence>
<reference evidence="1" key="1">
    <citation type="submission" date="2018-06" db="EMBL/GenBank/DDBJ databases">
        <authorList>
            <person name="Zhirakovskaya E."/>
        </authorList>
    </citation>
    <scope>NUCLEOTIDE SEQUENCE</scope>
</reference>
<proteinExistence type="predicted"/>
<name>A0A3B0X8B0_9ZZZZ</name>
<organism evidence="1">
    <name type="scientific">hydrothermal vent metagenome</name>
    <dbReference type="NCBI Taxonomy" id="652676"/>
    <lineage>
        <taxon>unclassified sequences</taxon>
        <taxon>metagenomes</taxon>
        <taxon>ecological metagenomes</taxon>
    </lineage>
</organism>
<evidence type="ECO:0000313" key="1">
    <source>
        <dbReference type="EMBL" id="VAW52184.1"/>
    </source>
</evidence>
<accession>A0A3B0X8B0</accession>
<dbReference type="AlphaFoldDB" id="A0A3B0X8B0"/>
<gene>
    <name evidence="1" type="ORF">MNBD_GAMMA05-697</name>
</gene>
<protein>
    <submittedName>
        <fullName evidence="1">Uncharacterized protein</fullName>
    </submittedName>
</protein>
<dbReference type="EMBL" id="UOFE01000024">
    <property type="protein sequence ID" value="VAW52184.1"/>
    <property type="molecule type" value="Genomic_DNA"/>
</dbReference>